<feature type="signal peptide" evidence="5">
    <location>
        <begin position="1"/>
        <end position="25"/>
    </location>
</feature>
<dbReference type="Gene3D" id="3.40.50.2300">
    <property type="match status" value="2"/>
</dbReference>
<dbReference type="Proteomes" id="UP000272706">
    <property type="component" value="Unassembled WGS sequence"/>
</dbReference>
<dbReference type="CDD" id="cd06342">
    <property type="entry name" value="PBP1_ABC_LIVBP-like"/>
    <property type="match status" value="1"/>
</dbReference>
<dbReference type="SUPFAM" id="SSF53822">
    <property type="entry name" value="Periplasmic binding protein-like I"/>
    <property type="match status" value="1"/>
</dbReference>
<dbReference type="Pfam" id="PF13458">
    <property type="entry name" value="Peripla_BP_6"/>
    <property type="match status" value="1"/>
</dbReference>
<accession>A0A3A5KYC0</accession>
<dbReference type="RefSeq" id="WP_120015970.1">
    <property type="nucleotide sequence ID" value="NZ_QZWZ01000015.1"/>
</dbReference>
<dbReference type="PRINTS" id="PR00337">
    <property type="entry name" value="LEUILEVALBP"/>
</dbReference>
<evidence type="ECO:0000313" key="7">
    <source>
        <dbReference type="EMBL" id="RJT36326.1"/>
    </source>
</evidence>
<keyword evidence="4" id="KW-0029">Amino-acid transport</keyword>
<sequence length="373" mass="38965">MKMRMIVQMMTAALMTAATVGAARADIVIGVAGPMSGPNAAYGEQYRVGVETAVERINANGGVLGQKLAVSVGDDVSDPKQGVSVANKFVADGVHYVVGHYNSGVTIPASEVYAENGILFVTPTATNPMVTERGLWNAFRACGRDDQQGIIAAKFILARFKDKKIAIIDDKSTAGKGLADEMAKAYNAGGGKEVLHEEINPGEKDYSPLVAKIKQSGADLVYYGGQHTEAGLIVRQMHDQGVTNILMGGDGISNSEFGAIGGDGAAGTLMTSFPDPATFAEAKDAVADLKAKNVPTEAVTLYAYAATQILAEAIAKANADDPTAASDYLHSGASISTVLGSISYDDKGDIKQPGFVVFEWQKVDGRLTPVALK</sequence>
<dbReference type="InterPro" id="IPR028082">
    <property type="entry name" value="Peripla_BP_I"/>
</dbReference>
<evidence type="ECO:0000256" key="4">
    <source>
        <dbReference type="ARBA" id="ARBA00022970"/>
    </source>
</evidence>
<organism evidence="7 8">
    <name type="scientific">Mesorhizobium waimense</name>
    <dbReference type="NCBI Taxonomy" id="1300307"/>
    <lineage>
        <taxon>Bacteria</taxon>
        <taxon>Pseudomonadati</taxon>
        <taxon>Pseudomonadota</taxon>
        <taxon>Alphaproteobacteria</taxon>
        <taxon>Hyphomicrobiales</taxon>
        <taxon>Phyllobacteriaceae</taxon>
        <taxon>Mesorhizobium</taxon>
    </lineage>
</organism>
<evidence type="ECO:0000256" key="5">
    <source>
        <dbReference type="SAM" id="SignalP"/>
    </source>
</evidence>
<proteinExistence type="inferred from homology"/>
<dbReference type="PANTHER" id="PTHR47151">
    <property type="entry name" value="LEU/ILE/VAL-BINDING ABC TRANSPORTER SUBUNIT"/>
    <property type="match status" value="1"/>
</dbReference>
<evidence type="ECO:0000256" key="1">
    <source>
        <dbReference type="ARBA" id="ARBA00010062"/>
    </source>
</evidence>
<gene>
    <name evidence="7" type="ORF">D3227_19640</name>
</gene>
<feature type="chain" id="PRO_5017271095" evidence="5">
    <location>
        <begin position="26"/>
        <end position="373"/>
    </location>
</feature>
<dbReference type="GO" id="GO:0006865">
    <property type="term" value="P:amino acid transport"/>
    <property type="evidence" value="ECO:0007669"/>
    <property type="project" value="UniProtKB-KW"/>
</dbReference>
<comment type="caution">
    <text evidence="7">The sequence shown here is derived from an EMBL/GenBank/DDBJ whole genome shotgun (WGS) entry which is preliminary data.</text>
</comment>
<evidence type="ECO:0000256" key="2">
    <source>
        <dbReference type="ARBA" id="ARBA00022448"/>
    </source>
</evidence>
<dbReference type="PANTHER" id="PTHR47151:SF2">
    <property type="entry name" value="AMINO ACID BINDING PROTEIN"/>
    <property type="match status" value="1"/>
</dbReference>
<keyword evidence="3 5" id="KW-0732">Signal</keyword>
<reference evidence="7 8" key="1">
    <citation type="submission" date="2018-09" db="EMBL/GenBank/DDBJ databases">
        <title>Mesorhizobium carmichaelinearum sp. nov. isolated from Carmichaelinea spp. root nodules in New Zealand.</title>
        <authorList>
            <person name="De Meyer S.E."/>
        </authorList>
    </citation>
    <scope>NUCLEOTIDE SEQUENCE [LARGE SCALE GENOMIC DNA]</scope>
    <source>
        <strain evidence="7 8">ICMP19557</strain>
    </source>
</reference>
<dbReference type="EMBL" id="QZWZ01000015">
    <property type="protein sequence ID" value="RJT36326.1"/>
    <property type="molecule type" value="Genomic_DNA"/>
</dbReference>
<dbReference type="InterPro" id="IPR000709">
    <property type="entry name" value="Leu_Ile_Val-bd"/>
</dbReference>
<feature type="domain" description="Leucine-binding protein" evidence="6">
    <location>
        <begin position="27"/>
        <end position="357"/>
    </location>
</feature>
<dbReference type="InterPro" id="IPR028081">
    <property type="entry name" value="Leu-bd"/>
</dbReference>
<evidence type="ECO:0000256" key="3">
    <source>
        <dbReference type="ARBA" id="ARBA00022729"/>
    </source>
</evidence>
<comment type="similarity">
    <text evidence="1">Belongs to the leucine-binding protein family.</text>
</comment>
<dbReference type="OrthoDB" id="9768386at2"/>
<name>A0A3A5KYC0_9HYPH</name>
<keyword evidence="8" id="KW-1185">Reference proteome</keyword>
<evidence type="ECO:0000259" key="6">
    <source>
        <dbReference type="Pfam" id="PF13458"/>
    </source>
</evidence>
<dbReference type="AlphaFoldDB" id="A0A3A5KYC0"/>
<protein>
    <submittedName>
        <fullName evidence="7">Branched-chain amino acid ABC transporter substrate-binding protein</fullName>
    </submittedName>
</protein>
<keyword evidence="2" id="KW-0813">Transport</keyword>
<evidence type="ECO:0000313" key="8">
    <source>
        <dbReference type="Proteomes" id="UP000272706"/>
    </source>
</evidence>